<evidence type="ECO:0008006" key="6">
    <source>
        <dbReference type="Google" id="ProtNLM"/>
    </source>
</evidence>
<dbReference type="InterPro" id="IPR012373">
    <property type="entry name" value="Ferrdict_sens_TM"/>
</dbReference>
<evidence type="ECO:0000313" key="4">
    <source>
        <dbReference type="EMBL" id="CAG5070058.1"/>
    </source>
</evidence>
<dbReference type="RefSeq" id="WP_215234126.1">
    <property type="nucleotide sequence ID" value="NZ_CAJRAU010000003.1"/>
</dbReference>
<keyword evidence="5" id="KW-1185">Reference proteome</keyword>
<feature type="transmembrane region" description="Helical" evidence="1">
    <location>
        <begin position="65"/>
        <end position="89"/>
    </location>
</feature>
<keyword evidence="1" id="KW-0472">Membrane</keyword>
<dbReference type="PIRSF" id="PIRSF018266">
    <property type="entry name" value="FecR"/>
    <property type="match status" value="1"/>
</dbReference>
<evidence type="ECO:0000256" key="1">
    <source>
        <dbReference type="SAM" id="Phobius"/>
    </source>
</evidence>
<evidence type="ECO:0000259" key="3">
    <source>
        <dbReference type="Pfam" id="PF16344"/>
    </source>
</evidence>
<dbReference type="Gene3D" id="2.60.120.1440">
    <property type="match status" value="1"/>
</dbReference>
<protein>
    <recommendedName>
        <fullName evidence="6">FecR family protein</fullName>
    </recommendedName>
</protein>
<accession>A0ABN7RAA2</accession>
<keyword evidence="1" id="KW-1133">Transmembrane helix</keyword>
<dbReference type="InterPro" id="IPR006860">
    <property type="entry name" value="FecR"/>
</dbReference>
<dbReference type="PANTHER" id="PTHR30273">
    <property type="entry name" value="PERIPLASMIC SIGNAL SENSOR AND SIGMA FACTOR ACTIVATOR FECR-RELATED"/>
    <property type="match status" value="1"/>
</dbReference>
<dbReference type="Proteomes" id="UP000679725">
    <property type="component" value="Unassembled WGS sequence"/>
</dbReference>
<keyword evidence="1" id="KW-0812">Transmembrane</keyword>
<feature type="domain" description="Protein FecR C-terminal" evidence="3">
    <location>
        <begin position="258"/>
        <end position="322"/>
    </location>
</feature>
<comment type="caution">
    <text evidence="4">The sequence shown here is derived from an EMBL/GenBank/DDBJ whole genome shotgun (WGS) entry which is preliminary data.</text>
</comment>
<dbReference type="Pfam" id="PF04773">
    <property type="entry name" value="FecR"/>
    <property type="match status" value="1"/>
</dbReference>
<gene>
    <name evidence="4" type="ORF">DYBT9623_02798</name>
</gene>
<dbReference type="Gene3D" id="3.55.50.30">
    <property type="match status" value="1"/>
</dbReference>
<reference evidence="4 5" key="1">
    <citation type="submission" date="2021-04" db="EMBL/GenBank/DDBJ databases">
        <authorList>
            <person name="Rodrigo-Torres L."/>
            <person name="Arahal R. D."/>
            <person name="Lucena T."/>
        </authorList>
    </citation>
    <scope>NUCLEOTIDE SEQUENCE [LARGE SCALE GENOMIC DNA]</scope>
    <source>
        <strain evidence="4 5">CECT 9623</strain>
    </source>
</reference>
<proteinExistence type="predicted"/>
<feature type="domain" description="FecR protein" evidence="2">
    <location>
        <begin position="116"/>
        <end position="204"/>
    </location>
</feature>
<sequence>MNQYDFQQTLNKYLSGQHTQEEEDFVLEYFKNNPMEDSAVFENEKEVIGKRIQAKLFRTTFGKLLILRSIPWLAAAASVLIAIGVWVFVQNDPAEIAANADLITGKGLMEFRNTSDKPQHVTLEDGSIVTLKKNSSLSFPGHFGEKNRQVYLHGEAFFEIKRNTAKPFIVHAGDLVTKVLGTSFNIKSYDKSASVEVRVKTGRVSVYEGNESRSKTKNGVILTPNQKIIFDKKSRKMEFSIVENPSLLIPARETDHGFTFSEIPVKSVFASLEKSYGIDIVLENDTADSCLFTGDLNGLTLFQQLDLICKSANISYERRGTALFVQGAGCINE</sequence>
<organism evidence="4 5">
    <name type="scientific">Dyadobacter linearis</name>
    <dbReference type="NCBI Taxonomy" id="2823330"/>
    <lineage>
        <taxon>Bacteria</taxon>
        <taxon>Pseudomonadati</taxon>
        <taxon>Bacteroidota</taxon>
        <taxon>Cytophagia</taxon>
        <taxon>Cytophagales</taxon>
        <taxon>Spirosomataceae</taxon>
        <taxon>Dyadobacter</taxon>
    </lineage>
</organism>
<evidence type="ECO:0000313" key="5">
    <source>
        <dbReference type="Proteomes" id="UP000679725"/>
    </source>
</evidence>
<dbReference type="EMBL" id="CAJRAU010000003">
    <property type="protein sequence ID" value="CAG5070058.1"/>
    <property type="molecule type" value="Genomic_DNA"/>
</dbReference>
<name>A0ABN7RAA2_9BACT</name>
<dbReference type="PANTHER" id="PTHR30273:SF2">
    <property type="entry name" value="PROTEIN FECR"/>
    <property type="match status" value="1"/>
</dbReference>
<dbReference type="Pfam" id="PF16344">
    <property type="entry name" value="FecR_C"/>
    <property type="match status" value="1"/>
</dbReference>
<evidence type="ECO:0000259" key="2">
    <source>
        <dbReference type="Pfam" id="PF04773"/>
    </source>
</evidence>
<dbReference type="InterPro" id="IPR032508">
    <property type="entry name" value="FecR_C"/>
</dbReference>